<dbReference type="EMBL" id="JACHJU010000002">
    <property type="protein sequence ID" value="MBB4940641.1"/>
    <property type="molecule type" value="Genomic_DNA"/>
</dbReference>
<keyword evidence="2" id="KW-1185">Reference proteome</keyword>
<evidence type="ECO:0008006" key="3">
    <source>
        <dbReference type="Google" id="ProtNLM"/>
    </source>
</evidence>
<evidence type="ECO:0000313" key="2">
    <source>
        <dbReference type="Proteomes" id="UP000534286"/>
    </source>
</evidence>
<organism evidence="1 2">
    <name type="scientific">Streptosporangium album</name>
    <dbReference type="NCBI Taxonomy" id="47479"/>
    <lineage>
        <taxon>Bacteria</taxon>
        <taxon>Bacillati</taxon>
        <taxon>Actinomycetota</taxon>
        <taxon>Actinomycetes</taxon>
        <taxon>Streptosporangiales</taxon>
        <taxon>Streptosporangiaceae</taxon>
        <taxon>Streptosporangium</taxon>
    </lineage>
</organism>
<name>A0A7W7RYK6_9ACTN</name>
<protein>
    <recommendedName>
        <fullName evidence="3">Transposase IS116/IS110/IS902 family protein</fullName>
    </recommendedName>
</protein>
<reference evidence="1 2" key="1">
    <citation type="submission" date="2020-08" db="EMBL/GenBank/DDBJ databases">
        <title>Sequencing the genomes of 1000 actinobacteria strains.</title>
        <authorList>
            <person name="Klenk H.-P."/>
        </authorList>
    </citation>
    <scope>NUCLEOTIDE SEQUENCE [LARGE SCALE GENOMIC DNA]</scope>
    <source>
        <strain evidence="1 2">DSM 43023</strain>
    </source>
</reference>
<comment type="caution">
    <text evidence="1">The sequence shown here is derived from an EMBL/GenBank/DDBJ whole genome shotgun (WGS) entry which is preliminary data.</text>
</comment>
<sequence length="54" mass="6283">MAWCPTTRAYIERRTADGKSKAELRRCLKRYIARELFKALISRNSTSEHLQNAA</sequence>
<accession>A0A7W7RYK6</accession>
<dbReference type="Proteomes" id="UP000534286">
    <property type="component" value="Unassembled WGS sequence"/>
</dbReference>
<evidence type="ECO:0000313" key="1">
    <source>
        <dbReference type="EMBL" id="MBB4940641.1"/>
    </source>
</evidence>
<gene>
    <name evidence="1" type="ORF">FHR32_005018</name>
</gene>
<proteinExistence type="predicted"/>
<dbReference type="AlphaFoldDB" id="A0A7W7RYK6"/>